<dbReference type="InterPro" id="IPR005064">
    <property type="entry name" value="BUG"/>
</dbReference>
<dbReference type="EMBL" id="SACL01000009">
    <property type="protein sequence ID" value="RVT91726.1"/>
    <property type="molecule type" value="Genomic_DNA"/>
</dbReference>
<proteinExistence type="inferred from homology"/>
<evidence type="ECO:0000313" key="3">
    <source>
        <dbReference type="EMBL" id="RVT91726.1"/>
    </source>
</evidence>
<gene>
    <name evidence="3" type="ORF">EOD42_20600</name>
</gene>
<dbReference type="Gene3D" id="3.40.190.10">
    <property type="entry name" value="Periplasmic binding protein-like II"/>
    <property type="match status" value="1"/>
</dbReference>
<feature type="chain" id="PRO_5019575101" evidence="2">
    <location>
        <begin position="20"/>
        <end position="317"/>
    </location>
</feature>
<dbReference type="CDD" id="cd07012">
    <property type="entry name" value="PBP2_Bug_TTT"/>
    <property type="match status" value="1"/>
</dbReference>
<reference evidence="3 4" key="1">
    <citation type="submission" date="2019-01" db="EMBL/GenBank/DDBJ databases">
        <authorList>
            <person name="Chen W.-M."/>
        </authorList>
    </citation>
    <scope>NUCLEOTIDE SEQUENCE [LARGE SCALE GENOMIC DNA]</scope>
    <source>
        <strain evidence="3 4">CCP-6</strain>
    </source>
</reference>
<dbReference type="PANTHER" id="PTHR42928">
    <property type="entry name" value="TRICARBOXYLATE-BINDING PROTEIN"/>
    <property type="match status" value="1"/>
</dbReference>
<feature type="signal peptide" evidence="2">
    <location>
        <begin position="1"/>
        <end position="19"/>
    </location>
</feature>
<dbReference type="SUPFAM" id="SSF53850">
    <property type="entry name" value="Periplasmic binding protein-like II"/>
    <property type="match status" value="1"/>
</dbReference>
<dbReference type="RefSeq" id="WP_127789473.1">
    <property type="nucleotide sequence ID" value="NZ_SACL01000009.1"/>
</dbReference>
<comment type="caution">
    <text evidence="3">The sequence shown here is derived from an EMBL/GenBank/DDBJ whole genome shotgun (WGS) entry which is preliminary data.</text>
</comment>
<evidence type="ECO:0000256" key="2">
    <source>
        <dbReference type="SAM" id="SignalP"/>
    </source>
</evidence>
<dbReference type="Proteomes" id="UP000282957">
    <property type="component" value="Unassembled WGS sequence"/>
</dbReference>
<dbReference type="Gene3D" id="3.40.190.150">
    <property type="entry name" value="Bordetella uptake gene, domain 1"/>
    <property type="match status" value="1"/>
</dbReference>
<evidence type="ECO:0000256" key="1">
    <source>
        <dbReference type="ARBA" id="ARBA00006987"/>
    </source>
</evidence>
<protein>
    <submittedName>
        <fullName evidence="3">Tripartite tricarboxylate transporter substrate binding protein</fullName>
    </submittedName>
</protein>
<dbReference type="PANTHER" id="PTHR42928:SF5">
    <property type="entry name" value="BLR1237 PROTEIN"/>
    <property type="match status" value="1"/>
</dbReference>
<name>A0A437M2C0_9PROT</name>
<evidence type="ECO:0000313" key="4">
    <source>
        <dbReference type="Proteomes" id="UP000282957"/>
    </source>
</evidence>
<sequence>MKATRRALMLAPLATPALAQQPFPNRPLRIIVPFGPGGSGDISARLCAQYIEAQTGQPCAVENRPGANGVIGTMAIKTAPADGYSLLLCTTSTHAANPSLMRNLPYDPGADFDVVGMFGSAGSYFLVRPETPWRSIPELVTAAKARPGGYSFGYFNTASRLPAEILNKVADIQLLGVPYRAVGTAMTDLLAGRIDLVVQETSAADSYLRNNQVRALAITRAQRWDKHPDLPSVAEFYPDVALPGLLGIAVPKGTPAPVMQRLNELCVGALNSSPMRERLEEFGHTIGRWNLEECATYVRDLRERFARYVAMAGIEPE</sequence>
<dbReference type="InterPro" id="IPR042100">
    <property type="entry name" value="Bug_dom1"/>
</dbReference>
<keyword evidence="4" id="KW-1185">Reference proteome</keyword>
<dbReference type="OrthoDB" id="7375033at2"/>
<accession>A0A437M2C0</accession>
<dbReference type="PIRSF" id="PIRSF017082">
    <property type="entry name" value="YflP"/>
    <property type="match status" value="1"/>
</dbReference>
<keyword evidence="2" id="KW-0732">Signal</keyword>
<dbReference type="Pfam" id="PF03401">
    <property type="entry name" value="TctC"/>
    <property type="match status" value="1"/>
</dbReference>
<organism evidence="3 4">
    <name type="scientific">Rhodovarius crocodyli</name>
    <dbReference type="NCBI Taxonomy" id="1979269"/>
    <lineage>
        <taxon>Bacteria</taxon>
        <taxon>Pseudomonadati</taxon>
        <taxon>Pseudomonadota</taxon>
        <taxon>Alphaproteobacteria</taxon>
        <taxon>Acetobacterales</taxon>
        <taxon>Roseomonadaceae</taxon>
        <taxon>Rhodovarius</taxon>
    </lineage>
</organism>
<dbReference type="AlphaFoldDB" id="A0A437M2C0"/>
<comment type="similarity">
    <text evidence="1">Belongs to the UPF0065 (bug) family.</text>
</comment>